<dbReference type="Proteomes" id="UP001149090">
    <property type="component" value="Unassembled WGS sequence"/>
</dbReference>
<keyword evidence="12 15" id="KW-0539">Nucleus</keyword>
<dbReference type="GO" id="GO:0051287">
    <property type="term" value="F:NAD binding"/>
    <property type="evidence" value="ECO:0007669"/>
    <property type="project" value="UniProtKB-UniRule"/>
</dbReference>
<feature type="compositionally biased region" description="Basic and acidic residues" evidence="17">
    <location>
        <begin position="90"/>
        <end position="115"/>
    </location>
</feature>
<dbReference type="SMART" id="SM00773">
    <property type="entry name" value="WGR"/>
    <property type="match status" value="1"/>
</dbReference>
<evidence type="ECO:0000256" key="9">
    <source>
        <dbReference type="ARBA" id="ARBA00022833"/>
    </source>
</evidence>
<keyword evidence="7" id="KW-0013">ADP-ribosylation</keyword>
<dbReference type="SUPFAM" id="SSF47587">
    <property type="entry name" value="Domain of poly(ADP-ribose) polymerase"/>
    <property type="match status" value="1"/>
</dbReference>
<dbReference type="PROSITE" id="PS50064">
    <property type="entry name" value="ZF_PARP_2"/>
    <property type="match status" value="1"/>
</dbReference>
<dbReference type="InterPro" id="IPR036420">
    <property type="entry name" value="BRCT_dom_sf"/>
</dbReference>
<dbReference type="SUPFAM" id="SSF142921">
    <property type="entry name" value="WGR domain-like"/>
    <property type="match status" value="1"/>
</dbReference>
<evidence type="ECO:0000256" key="5">
    <source>
        <dbReference type="ARBA" id="ARBA00022723"/>
    </source>
</evidence>
<evidence type="ECO:0000259" key="21">
    <source>
        <dbReference type="PROSITE" id="PS51060"/>
    </source>
</evidence>
<dbReference type="Pfam" id="PF00645">
    <property type="entry name" value="zf-PARP"/>
    <property type="match status" value="1"/>
</dbReference>
<feature type="compositionally biased region" description="Basic and acidic residues" evidence="17">
    <location>
        <begin position="149"/>
        <end position="162"/>
    </location>
</feature>
<dbReference type="GO" id="GO:1990404">
    <property type="term" value="F:NAD+-protein mono-ADP-ribosyltransferase activity"/>
    <property type="evidence" value="ECO:0007669"/>
    <property type="project" value="TreeGrafter"/>
</dbReference>
<evidence type="ECO:0000256" key="10">
    <source>
        <dbReference type="ARBA" id="ARBA00023027"/>
    </source>
</evidence>
<feature type="domain" description="BRCT" evidence="19">
    <location>
        <begin position="330"/>
        <end position="420"/>
    </location>
</feature>
<dbReference type="FunFam" id="3.90.228.10:FF:000002">
    <property type="entry name" value="Poly [ADP-ribose] polymerase"/>
    <property type="match status" value="1"/>
</dbReference>
<protein>
    <recommendedName>
        <fullName evidence="15 16">Poly [ADP-ribose] polymerase</fullName>
        <ecNumber evidence="15">2.4.2.30</ecNumber>
    </recommendedName>
</protein>
<evidence type="ECO:0000256" key="1">
    <source>
        <dbReference type="ARBA" id="ARBA00004123"/>
    </source>
</evidence>
<evidence type="ECO:0000256" key="3">
    <source>
        <dbReference type="ARBA" id="ARBA00022679"/>
    </source>
</evidence>
<dbReference type="Pfam" id="PF21728">
    <property type="entry name" value="PADR1_N"/>
    <property type="match status" value="1"/>
</dbReference>
<dbReference type="InterPro" id="IPR012982">
    <property type="entry name" value="PARP1-like_PADR1_Zn_ribbon"/>
</dbReference>
<gene>
    <name evidence="23" type="ORF">M0811_06066</name>
</gene>
<keyword evidence="11 15" id="KW-0238">DNA-binding</keyword>
<dbReference type="InterPro" id="IPR008893">
    <property type="entry name" value="WGR_domain"/>
</dbReference>
<evidence type="ECO:0000256" key="6">
    <source>
        <dbReference type="ARBA" id="ARBA00022737"/>
    </source>
</evidence>
<feature type="domain" description="WGR" evidence="22">
    <location>
        <begin position="492"/>
        <end position="590"/>
    </location>
</feature>
<comment type="catalytic activity">
    <reaction evidence="15">
        <text>L-glutamyl-[protein] + NAD(+) = 5-O-(ADP-D-ribosyl)-L-glutamyl-[protein] + nicotinamide</text>
        <dbReference type="Rhea" id="RHEA:58224"/>
        <dbReference type="Rhea" id="RHEA-COMP:10208"/>
        <dbReference type="Rhea" id="RHEA-COMP:15089"/>
        <dbReference type="ChEBI" id="CHEBI:17154"/>
        <dbReference type="ChEBI" id="CHEBI:29973"/>
        <dbReference type="ChEBI" id="CHEBI:57540"/>
        <dbReference type="ChEBI" id="CHEBI:142540"/>
    </reaction>
</comment>
<feature type="domain" description="PARP catalytic" evidence="20">
    <location>
        <begin position="738"/>
        <end position="963"/>
    </location>
</feature>
<keyword evidence="3 15" id="KW-0808">Transferase</keyword>
<evidence type="ECO:0000256" key="8">
    <source>
        <dbReference type="ARBA" id="ARBA00022771"/>
    </source>
</evidence>
<comment type="similarity">
    <text evidence="13">Belongs to the ARTD/PARP family.</text>
</comment>
<dbReference type="OrthoDB" id="429950at2759"/>
<dbReference type="Pfam" id="PF08063">
    <property type="entry name" value="Zn_ribbon_PADR1"/>
    <property type="match status" value="1"/>
</dbReference>
<dbReference type="AlphaFoldDB" id="A0A9Q0LPQ7"/>
<dbReference type="GO" id="GO:0008270">
    <property type="term" value="F:zinc ion binding"/>
    <property type="evidence" value="ECO:0007669"/>
    <property type="project" value="UniProtKB-KW"/>
</dbReference>
<dbReference type="Pfam" id="PF05406">
    <property type="entry name" value="WGR"/>
    <property type="match status" value="1"/>
</dbReference>
<comment type="caution">
    <text evidence="23">The sequence shown here is derived from an EMBL/GenBank/DDBJ whole genome shotgun (WGS) entry which is preliminary data.</text>
</comment>
<dbReference type="InterPro" id="IPR036616">
    <property type="entry name" value="Poly(ADP-ribose)pol_reg_dom_sf"/>
</dbReference>
<dbReference type="EC" id="2.4.2.30" evidence="15"/>
<dbReference type="Gene3D" id="3.40.50.10190">
    <property type="entry name" value="BRCT domain"/>
    <property type="match status" value="1"/>
</dbReference>
<comment type="subcellular location">
    <subcellularLocation>
        <location evidence="1 15">Nucleus</location>
    </subcellularLocation>
</comment>
<dbReference type="InterPro" id="IPR038650">
    <property type="entry name" value="PADR1_C_dom_sf"/>
</dbReference>
<dbReference type="GO" id="GO:0003950">
    <property type="term" value="F:NAD+ poly-ADP-ribosyltransferase activity"/>
    <property type="evidence" value="ECO:0007669"/>
    <property type="project" value="UniProtKB-UniRule"/>
</dbReference>
<dbReference type="GO" id="GO:0070212">
    <property type="term" value="P:protein poly-ADP-ribosylation"/>
    <property type="evidence" value="ECO:0007669"/>
    <property type="project" value="TreeGrafter"/>
</dbReference>
<dbReference type="InterPro" id="IPR001357">
    <property type="entry name" value="BRCT_dom"/>
</dbReference>
<evidence type="ECO:0000256" key="7">
    <source>
        <dbReference type="ARBA" id="ARBA00022765"/>
    </source>
</evidence>
<dbReference type="FunFam" id="1.20.142.10:FF:000002">
    <property type="entry name" value="Poly [ADP-ribose] polymerase"/>
    <property type="match status" value="1"/>
</dbReference>
<dbReference type="GO" id="GO:0016779">
    <property type="term" value="F:nucleotidyltransferase activity"/>
    <property type="evidence" value="ECO:0007669"/>
    <property type="project" value="UniProtKB-KW"/>
</dbReference>
<evidence type="ECO:0000256" key="2">
    <source>
        <dbReference type="ARBA" id="ARBA00022676"/>
    </source>
</evidence>
<feature type="region of interest" description="Disordered" evidence="17">
    <location>
        <begin position="90"/>
        <end position="188"/>
    </location>
</feature>
<dbReference type="InterPro" id="IPR036930">
    <property type="entry name" value="WGR_dom_sf"/>
</dbReference>
<dbReference type="InterPro" id="IPR050800">
    <property type="entry name" value="ARTD/PARP"/>
</dbReference>
<evidence type="ECO:0000259" key="19">
    <source>
        <dbReference type="PROSITE" id="PS50172"/>
    </source>
</evidence>
<feature type="region of interest" description="Disordered" evidence="17">
    <location>
        <begin position="442"/>
        <end position="469"/>
    </location>
</feature>
<dbReference type="GO" id="GO:0003677">
    <property type="term" value="F:DNA binding"/>
    <property type="evidence" value="ECO:0007669"/>
    <property type="project" value="UniProtKB-UniRule"/>
</dbReference>
<dbReference type="SMART" id="SM01335">
    <property type="entry name" value="PADR1"/>
    <property type="match status" value="1"/>
</dbReference>
<comment type="catalytic activity">
    <reaction evidence="14 15">
        <text>NAD(+) + (ADP-D-ribosyl)n-acceptor = nicotinamide + (ADP-D-ribosyl)n+1-acceptor + H(+).</text>
        <dbReference type="EC" id="2.4.2.30"/>
    </reaction>
</comment>
<dbReference type="Pfam" id="PF02877">
    <property type="entry name" value="PARP_reg"/>
    <property type="match status" value="1"/>
</dbReference>
<evidence type="ECO:0000313" key="24">
    <source>
        <dbReference type="Proteomes" id="UP001149090"/>
    </source>
</evidence>
<comment type="catalytic activity">
    <reaction evidence="15">
        <text>L-aspartyl-[protein] + NAD(+) = 4-O-(ADP-D-ribosyl)-L-aspartyl-[protein] + nicotinamide</text>
        <dbReference type="Rhea" id="RHEA:54424"/>
        <dbReference type="Rhea" id="RHEA-COMP:9867"/>
        <dbReference type="Rhea" id="RHEA-COMP:13832"/>
        <dbReference type="ChEBI" id="CHEBI:17154"/>
        <dbReference type="ChEBI" id="CHEBI:29961"/>
        <dbReference type="ChEBI" id="CHEBI:57540"/>
        <dbReference type="ChEBI" id="CHEBI:138102"/>
    </reaction>
</comment>
<dbReference type="GO" id="GO:0006302">
    <property type="term" value="P:double-strand break repair"/>
    <property type="evidence" value="ECO:0007669"/>
    <property type="project" value="TreeGrafter"/>
</dbReference>
<dbReference type="InterPro" id="IPR004102">
    <property type="entry name" value="Poly(ADP-ribose)pol_reg_dom"/>
</dbReference>
<evidence type="ECO:0000256" key="11">
    <source>
        <dbReference type="ARBA" id="ARBA00023125"/>
    </source>
</evidence>
<feature type="domain" description="PARP alpha-helical" evidence="21">
    <location>
        <begin position="610"/>
        <end position="729"/>
    </location>
</feature>
<dbReference type="SUPFAM" id="SSF56399">
    <property type="entry name" value="ADP-ribosylation"/>
    <property type="match status" value="1"/>
</dbReference>
<keyword evidence="4" id="KW-0548">Nucleotidyltransferase</keyword>
<dbReference type="EMBL" id="JAPDFW010000060">
    <property type="protein sequence ID" value="KAJ5076486.1"/>
    <property type="molecule type" value="Genomic_DNA"/>
</dbReference>
<dbReference type="OMA" id="MNFKYKY"/>
<dbReference type="PANTHER" id="PTHR10459:SF60">
    <property type="entry name" value="POLY [ADP-RIBOSE] POLYMERASE 2"/>
    <property type="match status" value="1"/>
</dbReference>
<dbReference type="Gene3D" id="1.20.142.10">
    <property type="entry name" value="Poly(ADP-ribose) polymerase, regulatory domain"/>
    <property type="match status" value="1"/>
</dbReference>
<dbReference type="SUPFAM" id="SSF52113">
    <property type="entry name" value="BRCT domain"/>
    <property type="match status" value="1"/>
</dbReference>
<dbReference type="GO" id="GO:0005730">
    <property type="term" value="C:nucleolus"/>
    <property type="evidence" value="ECO:0007669"/>
    <property type="project" value="TreeGrafter"/>
</dbReference>
<keyword evidence="2 15" id="KW-0328">Glycosyltransferase</keyword>
<evidence type="ECO:0000256" key="13">
    <source>
        <dbReference type="ARBA" id="ARBA00024347"/>
    </source>
</evidence>
<evidence type="ECO:0000259" key="22">
    <source>
        <dbReference type="PROSITE" id="PS51977"/>
    </source>
</evidence>
<dbReference type="PIRSF" id="PIRSF000489">
    <property type="entry name" value="NAD_ADPRT"/>
    <property type="match status" value="1"/>
</dbReference>
<feature type="domain" description="PARP-type" evidence="18">
    <location>
        <begin position="6"/>
        <end position="85"/>
    </location>
</feature>
<keyword evidence="10 15" id="KW-0520">NAD</keyword>
<dbReference type="PROSITE" id="PS51977">
    <property type="entry name" value="WGR"/>
    <property type="match status" value="1"/>
</dbReference>
<organism evidence="23 24">
    <name type="scientific">Anaeramoeba ignava</name>
    <name type="common">Anaerobic marine amoeba</name>
    <dbReference type="NCBI Taxonomy" id="1746090"/>
    <lineage>
        <taxon>Eukaryota</taxon>
        <taxon>Metamonada</taxon>
        <taxon>Anaeramoebidae</taxon>
        <taxon>Anaeramoeba</taxon>
    </lineage>
</organism>
<dbReference type="PROSITE" id="PS51059">
    <property type="entry name" value="PARP_CATALYTIC"/>
    <property type="match status" value="1"/>
</dbReference>
<dbReference type="InterPro" id="IPR036957">
    <property type="entry name" value="Znf_PARP_sf"/>
</dbReference>
<evidence type="ECO:0000313" key="23">
    <source>
        <dbReference type="EMBL" id="KAJ5076486.1"/>
    </source>
</evidence>
<dbReference type="SMART" id="SM01336">
    <property type="entry name" value="zf-PARP"/>
    <property type="match status" value="1"/>
</dbReference>
<dbReference type="CDD" id="cd01437">
    <property type="entry name" value="parp_like"/>
    <property type="match status" value="1"/>
</dbReference>
<evidence type="ECO:0000256" key="14">
    <source>
        <dbReference type="ARBA" id="ARBA00033987"/>
    </source>
</evidence>
<dbReference type="Gene3D" id="1.10.20.130">
    <property type="match status" value="1"/>
</dbReference>
<dbReference type="InterPro" id="IPR049296">
    <property type="entry name" value="PARP1-like_PADR1_N"/>
</dbReference>
<dbReference type="Pfam" id="PF00533">
    <property type="entry name" value="BRCT"/>
    <property type="match status" value="1"/>
</dbReference>
<feature type="compositionally biased region" description="Basic residues" evidence="17">
    <location>
        <begin position="116"/>
        <end position="148"/>
    </location>
</feature>
<sequence>MTDITFLCEYAKSSRSSCKICHKTIKKDVLRIGKRFPASGFDGYMVTWHHLKCVKKWGKFVNKANEVKGFDSLRWEDQNKLKKLLGEKVEEKKDEKENEKENEKEKEKEKDSKKKKDEKKKKSKKRKNEPKTKTRKTRLRSRKTKTKKKETSSTESTSKETETTSDSESEEFSLVIPEQKTNENIDPDQKLAQEVEIQTKKFWEVIDQLKKNVSTKEMKMILKENDLPERGGQDDLAKKIAGALLFGLPLCPQCQKRTLIWSDGQYKCIGSTSTWTKCTFRGAVDDSKTILLKIPDDISNSWLSKLKPQKAIRKSRMFLEKKEEAKEMEKKSTLLLDFVIAFSGSLSNSKEDLIEIIEDNEGEYVSRVQKSCTHIIATKEALKTNKTLKSAKKWKTPILSEDFLIAVRDERVVDCKKYLLSGKLPKDEKILTLKERPLKKETKENLAKNARTSSQEESSEYESEDEKIDNGKKKVIKKGGVVIDEECPIAEEYHVYREGNEVYDSMLNKTNIESNQNSYYILQLFKHDSKKKFHVWAKWGRVGTTIGGNILHGPWTSKSQAIEFFKTQFSKKTGNEWENRFKAEKKEGLFYPIAIQHDAESDQEQSEHPPSNLPKGVQEIVEMLFDIDNYNHTMKELEIDVNSMPLGQLTKDHIKQGNSVLTELQNIIENEPDNSQKLLDYSNRFYTIIPHIIKRGESFPLIDNKEILESKIHMLEALIDIEIASALIKESKSDKSLNPIDIHYSQLKTKLDPIQKDSDTFNVINKYLKNTHGKTHSHYSLDLLDAFEVEREGEFKKFEEFQDLDPRYLLWHGSRLTNFVGILSQGLRIAPPAPVTGYMFGKGIYFADMCSKSANYCHATPSNNIAFMLLCEVALGKKKKLEGSKYMEKPPKGFNSTKGCGRTIPDPEKFHEMEDGVIVPYGKPVQSKKHGRSLLYNEYIVYRENQARIRYLLKVKFNFKGRW</sequence>
<reference evidence="23" key="1">
    <citation type="submission" date="2022-10" db="EMBL/GenBank/DDBJ databases">
        <title>Novel sulphate-reducing endosymbionts in the free-living metamonad Anaeramoeba.</title>
        <authorList>
            <person name="Jerlstrom-Hultqvist J."/>
            <person name="Cepicka I."/>
            <person name="Gallot-Lavallee L."/>
            <person name="Salas-Leiva D."/>
            <person name="Curtis B.A."/>
            <person name="Zahonova K."/>
            <person name="Pipaliya S."/>
            <person name="Dacks J."/>
            <person name="Roger A.J."/>
        </authorList>
    </citation>
    <scope>NUCLEOTIDE SEQUENCE</scope>
    <source>
        <strain evidence="23">BMAN</strain>
    </source>
</reference>
<dbReference type="InterPro" id="IPR012317">
    <property type="entry name" value="Poly(ADP-ribose)pol_cat_dom"/>
</dbReference>
<keyword evidence="24" id="KW-1185">Reference proteome</keyword>
<dbReference type="InterPro" id="IPR008288">
    <property type="entry name" value="PARP"/>
</dbReference>
<dbReference type="Gene3D" id="3.30.1740.10">
    <property type="entry name" value="Zinc finger, PARP-type"/>
    <property type="match status" value="1"/>
</dbReference>
<dbReference type="InterPro" id="IPR001510">
    <property type="entry name" value="Znf_PARP"/>
</dbReference>
<dbReference type="PROSITE" id="PS00347">
    <property type="entry name" value="ZF_PARP_1"/>
    <property type="match status" value="1"/>
</dbReference>
<evidence type="ECO:0000259" key="20">
    <source>
        <dbReference type="PROSITE" id="PS51059"/>
    </source>
</evidence>
<keyword evidence="6" id="KW-0677">Repeat</keyword>
<evidence type="ECO:0000256" key="16">
    <source>
        <dbReference type="RuleBase" id="RU362114"/>
    </source>
</evidence>
<feature type="compositionally biased region" description="Acidic residues" evidence="17">
    <location>
        <begin position="457"/>
        <end position="467"/>
    </location>
</feature>
<proteinExistence type="inferred from homology"/>
<keyword evidence="5 15" id="KW-0479">Metal-binding</keyword>
<keyword evidence="9 15" id="KW-0862">Zinc</keyword>
<evidence type="ECO:0000256" key="4">
    <source>
        <dbReference type="ARBA" id="ARBA00022695"/>
    </source>
</evidence>
<evidence type="ECO:0000259" key="18">
    <source>
        <dbReference type="PROSITE" id="PS50064"/>
    </source>
</evidence>
<dbReference type="PROSITE" id="PS50172">
    <property type="entry name" value="BRCT"/>
    <property type="match status" value="1"/>
</dbReference>
<dbReference type="PROSITE" id="PS51060">
    <property type="entry name" value="PARP_ALPHA_HD"/>
    <property type="match status" value="1"/>
</dbReference>
<accession>A0A9Q0LPQ7</accession>
<dbReference type="SMART" id="SM00292">
    <property type="entry name" value="BRCT"/>
    <property type="match status" value="1"/>
</dbReference>
<evidence type="ECO:0000256" key="17">
    <source>
        <dbReference type="SAM" id="MobiDB-lite"/>
    </source>
</evidence>
<dbReference type="SUPFAM" id="SSF57716">
    <property type="entry name" value="Glucocorticoid receptor-like (DNA-binding domain)"/>
    <property type="match status" value="1"/>
</dbReference>
<dbReference type="Gene3D" id="2.20.25.630">
    <property type="match status" value="1"/>
</dbReference>
<keyword evidence="8" id="KW-0863">Zinc-finger</keyword>
<dbReference type="Gene3D" id="3.90.228.10">
    <property type="match status" value="1"/>
</dbReference>
<evidence type="ECO:0000256" key="15">
    <source>
        <dbReference type="PIRNR" id="PIRNR000489"/>
    </source>
</evidence>
<name>A0A9Q0LPQ7_ANAIG</name>
<evidence type="ECO:0000256" key="12">
    <source>
        <dbReference type="ARBA" id="ARBA00023242"/>
    </source>
</evidence>
<dbReference type="Pfam" id="PF00644">
    <property type="entry name" value="PARP"/>
    <property type="match status" value="1"/>
</dbReference>
<dbReference type="PANTHER" id="PTHR10459">
    <property type="entry name" value="DNA LIGASE"/>
    <property type="match status" value="1"/>
</dbReference>
<dbReference type="PROSITE" id="PS52007">
    <property type="entry name" value="PADR1"/>
    <property type="match status" value="1"/>
</dbReference>